<evidence type="ECO:0000313" key="2">
    <source>
        <dbReference type="Proteomes" id="UP000183253"/>
    </source>
</evidence>
<organism evidence="1 2">
    <name type="scientific">Alistipes timonensis JC136</name>
    <dbReference type="NCBI Taxonomy" id="1033731"/>
    <lineage>
        <taxon>Bacteria</taxon>
        <taxon>Pseudomonadati</taxon>
        <taxon>Bacteroidota</taxon>
        <taxon>Bacteroidia</taxon>
        <taxon>Bacteroidales</taxon>
        <taxon>Rikenellaceae</taxon>
        <taxon>Alistipes</taxon>
    </lineage>
</organism>
<accession>A0A1H4D493</accession>
<evidence type="ECO:0000313" key="1">
    <source>
        <dbReference type="EMBL" id="SEA67544.1"/>
    </source>
</evidence>
<dbReference type="AlphaFoldDB" id="A0A1H4D493"/>
<keyword evidence="2" id="KW-1185">Reference proteome</keyword>
<protein>
    <submittedName>
        <fullName evidence="1">Uncharacterized protein</fullName>
    </submittedName>
</protein>
<dbReference type="Proteomes" id="UP000183253">
    <property type="component" value="Unassembled WGS sequence"/>
</dbReference>
<proteinExistence type="predicted"/>
<gene>
    <name evidence="1" type="ORF">SAMN05444145_105141</name>
</gene>
<dbReference type="RefSeq" id="WP_020693210.1">
    <property type="nucleotide sequence ID" value="NZ_CAEG01000005.1"/>
</dbReference>
<name>A0A1H4D493_9BACT</name>
<dbReference type="STRING" id="1033731.SAMN05444145_105141"/>
<sequence>MAVAALLTVYPEKEMTAWPVRPKFNYGDPYDEGIIEPVAEMQTLGL</sequence>
<reference evidence="1 2" key="1">
    <citation type="submission" date="2016-10" db="EMBL/GenBank/DDBJ databases">
        <authorList>
            <person name="de Groot N.N."/>
        </authorList>
    </citation>
    <scope>NUCLEOTIDE SEQUENCE [LARGE SCALE GENOMIC DNA]</scope>
    <source>
        <strain evidence="1 2">DSM 25383</strain>
    </source>
</reference>
<dbReference type="EMBL" id="FNRI01000005">
    <property type="protein sequence ID" value="SEA67544.1"/>
    <property type="molecule type" value="Genomic_DNA"/>
</dbReference>